<dbReference type="PANTHER" id="PTHR14938">
    <property type="entry name" value="HCLS1-ASSOCIATED PROTEIN X-1"/>
    <property type="match status" value="1"/>
</dbReference>
<dbReference type="InterPro" id="IPR017248">
    <property type="entry name" value="HAX-1"/>
</dbReference>
<gene>
    <name evidence="1" type="ORF">HHI36_003828</name>
</gene>
<evidence type="ECO:0000313" key="1">
    <source>
        <dbReference type="EMBL" id="KAL3280596.1"/>
    </source>
</evidence>
<comment type="caution">
    <text evidence="1">The sequence shown here is derived from an EMBL/GenBank/DDBJ whole genome shotgun (WGS) entry which is preliminary data.</text>
</comment>
<accession>A0ABD2NPB9</accession>
<sequence length="197" mass="23118">MDNFFQHFRSFLGLPIYDKHDYPLEDERNPDDFDSRYDAFSDPMEMHHYFEQQMNKILRNFDIFEFGKSDSFFGDFSGSGIEFFGQHSDQFPSLEDKSKGGELRDQFLKPGYERPTQKHLMDKSDKELDESKISIHDLDSVLTGKFFKDKQEQPKVTTRVFGRSISTKTVVNPDGSMEIHKTIRDNEGNEETTITKR</sequence>
<evidence type="ECO:0000313" key="2">
    <source>
        <dbReference type="Proteomes" id="UP001516400"/>
    </source>
</evidence>
<proteinExistence type="predicted"/>
<name>A0ABD2NPB9_9CUCU</name>
<protein>
    <submittedName>
        <fullName evidence="1">Uncharacterized protein</fullName>
    </submittedName>
</protein>
<keyword evidence="2" id="KW-1185">Reference proteome</keyword>
<reference evidence="1 2" key="1">
    <citation type="journal article" date="2021" name="BMC Biol.">
        <title>Horizontally acquired antibacterial genes associated with adaptive radiation of ladybird beetles.</title>
        <authorList>
            <person name="Li H.S."/>
            <person name="Tang X.F."/>
            <person name="Huang Y.H."/>
            <person name="Xu Z.Y."/>
            <person name="Chen M.L."/>
            <person name="Du X.Y."/>
            <person name="Qiu B.Y."/>
            <person name="Chen P.T."/>
            <person name="Zhang W."/>
            <person name="Slipinski A."/>
            <person name="Escalona H.E."/>
            <person name="Waterhouse R.M."/>
            <person name="Zwick A."/>
            <person name="Pang H."/>
        </authorList>
    </citation>
    <scope>NUCLEOTIDE SEQUENCE [LARGE SCALE GENOMIC DNA]</scope>
    <source>
        <strain evidence="1">SYSU2018</strain>
    </source>
</reference>
<organism evidence="1 2">
    <name type="scientific">Cryptolaemus montrouzieri</name>
    <dbReference type="NCBI Taxonomy" id="559131"/>
    <lineage>
        <taxon>Eukaryota</taxon>
        <taxon>Metazoa</taxon>
        <taxon>Ecdysozoa</taxon>
        <taxon>Arthropoda</taxon>
        <taxon>Hexapoda</taxon>
        <taxon>Insecta</taxon>
        <taxon>Pterygota</taxon>
        <taxon>Neoptera</taxon>
        <taxon>Endopterygota</taxon>
        <taxon>Coleoptera</taxon>
        <taxon>Polyphaga</taxon>
        <taxon>Cucujiformia</taxon>
        <taxon>Coccinelloidea</taxon>
        <taxon>Coccinellidae</taxon>
        <taxon>Scymninae</taxon>
        <taxon>Scymnini</taxon>
        <taxon>Cryptolaemus</taxon>
    </lineage>
</organism>
<dbReference type="Proteomes" id="UP001516400">
    <property type="component" value="Unassembled WGS sequence"/>
</dbReference>
<dbReference type="PANTHER" id="PTHR14938:SF2">
    <property type="entry name" value="HCLS1-ASSOCIATED PROTEIN X-1"/>
    <property type="match status" value="1"/>
</dbReference>
<dbReference type="AlphaFoldDB" id="A0ABD2NPB9"/>
<dbReference type="EMBL" id="JABFTP020000144">
    <property type="protein sequence ID" value="KAL3280596.1"/>
    <property type="molecule type" value="Genomic_DNA"/>
</dbReference>